<dbReference type="PANTHER" id="PTHR19134">
    <property type="entry name" value="RECEPTOR-TYPE TYROSINE-PROTEIN PHOSPHATASE"/>
    <property type="match status" value="1"/>
</dbReference>
<dbReference type="EMBL" id="CP017606">
    <property type="protein sequence ID" value="ATW29174.1"/>
    <property type="molecule type" value="Genomic_DNA"/>
</dbReference>
<gene>
    <name evidence="4" type="ORF">BJP41_01115</name>
</gene>
<dbReference type="SMART" id="SM00404">
    <property type="entry name" value="PTPc_motif"/>
    <property type="match status" value="1"/>
</dbReference>
<evidence type="ECO:0000313" key="4">
    <source>
        <dbReference type="EMBL" id="ATW29174.1"/>
    </source>
</evidence>
<sequence length="425" mass="47772">MHRVNHLSTHPSYENTASTQSTGSSLPRELSSVKNINHSQSMHYISRLQNLLDFCSKENDKQRILREREGKFRAALLTKDTPTDTEKKANESVLNFVKGYQVDYNCLKSNMSKEDIKNLVFQKTDDNKVLIIDTKSQKISCGAASVLLELTNTAALNMPNTSISPLQAQPNTLSEVDKLWELLSDFKSKIEQLGEEQPDIFVNKSVNRFVNVNSMSSTNVAPNLSANRVKIGEDEVAILTQYPKDNQIEDQLRMYLKEKIDHVTVLSSNKDIECRGLKKYFSPDCRTEGAVSVTSELTGKNKLKDGTTCDHYSLNIRHENNTHTVKLLHVTNWPDHGVISSEDTIMLANEVEKHNKRVIHCTAGVGRTGVLAATVSMMKQQKNHISLQDVIIGLRKQRAANTVQTKDQLKLLAEIAHILNISILH</sequence>
<evidence type="ECO:0000259" key="2">
    <source>
        <dbReference type="PROSITE" id="PS50055"/>
    </source>
</evidence>
<dbReference type="PROSITE" id="PS00383">
    <property type="entry name" value="TYR_PHOSPHATASE_1"/>
    <property type="match status" value="1"/>
</dbReference>
<feature type="domain" description="Tyrosine specific protein phosphatases" evidence="3">
    <location>
        <begin position="342"/>
        <end position="398"/>
    </location>
</feature>
<dbReference type="SUPFAM" id="SSF52799">
    <property type="entry name" value="(Phosphotyrosine protein) phosphatases II"/>
    <property type="match status" value="1"/>
</dbReference>
<reference evidence="5" key="2">
    <citation type="submission" date="2017-11" db="EMBL/GenBank/DDBJ databases">
        <title>PacBio sequencing of new strain of the secondary endosymbiont Candidatus Hamiltonella defensa.</title>
        <authorList>
            <person name="Strand M.R."/>
            <person name="Oliver K."/>
        </authorList>
    </citation>
    <scope>NUCLEOTIDE SEQUENCE [LARGE SCALE GENOMIC DNA]</scope>
    <source>
        <strain evidence="5">A2C</strain>
    </source>
</reference>
<dbReference type="PRINTS" id="PR00700">
    <property type="entry name" value="PRTYPHPHTASE"/>
</dbReference>
<dbReference type="Pfam" id="PF00102">
    <property type="entry name" value="Y_phosphatase"/>
    <property type="match status" value="1"/>
</dbReference>
<feature type="domain" description="Tyrosine-protein phosphatase" evidence="2">
    <location>
        <begin position="203"/>
        <end position="419"/>
    </location>
</feature>
<evidence type="ECO:0000259" key="3">
    <source>
        <dbReference type="PROSITE" id="PS50056"/>
    </source>
</evidence>
<dbReference type="CDD" id="cd14559">
    <property type="entry name" value="PTP_YopH-like"/>
    <property type="match status" value="1"/>
</dbReference>
<dbReference type="InterPro" id="IPR000242">
    <property type="entry name" value="PTP_cat"/>
</dbReference>
<dbReference type="PROSITE" id="PS50055">
    <property type="entry name" value="TYR_PHOSPHATASE_PTP"/>
    <property type="match status" value="1"/>
</dbReference>
<dbReference type="InterPro" id="IPR029021">
    <property type="entry name" value="Prot-tyrosine_phosphatase-like"/>
</dbReference>
<evidence type="ECO:0000256" key="1">
    <source>
        <dbReference type="SAM" id="MobiDB-lite"/>
    </source>
</evidence>
<reference evidence="5" key="1">
    <citation type="submission" date="2016-10" db="EMBL/GenBank/DDBJ databases">
        <authorList>
            <person name="Chevignon G."/>
        </authorList>
    </citation>
    <scope>NUCLEOTIDE SEQUENCE [LARGE SCALE GENOMIC DNA]</scope>
    <source>
        <strain evidence="5">A2C</strain>
    </source>
</reference>
<organism evidence="4 5">
    <name type="scientific">Candidatus Williamhamiltonella defendens</name>
    <dbReference type="NCBI Taxonomy" id="138072"/>
    <lineage>
        <taxon>Bacteria</taxon>
        <taxon>Pseudomonadati</taxon>
        <taxon>Pseudomonadota</taxon>
        <taxon>Gammaproteobacteria</taxon>
        <taxon>Enterobacterales</taxon>
        <taxon>Enterobacteriaceae</taxon>
        <taxon>aphid secondary symbionts</taxon>
        <taxon>Candidatus Williamhamiltonella</taxon>
    </lineage>
</organism>
<dbReference type="GO" id="GO:0004725">
    <property type="term" value="F:protein tyrosine phosphatase activity"/>
    <property type="evidence" value="ECO:0007669"/>
    <property type="project" value="InterPro"/>
</dbReference>
<evidence type="ECO:0000313" key="5">
    <source>
        <dbReference type="Proteomes" id="UP000230008"/>
    </source>
</evidence>
<dbReference type="RefSeq" id="WP_100102929.1">
    <property type="nucleotide sequence ID" value="NZ_CAWNMT010000001.1"/>
</dbReference>
<feature type="region of interest" description="Disordered" evidence="1">
    <location>
        <begin position="1"/>
        <end position="29"/>
    </location>
</feature>
<dbReference type="Gene3D" id="3.90.190.10">
    <property type="entry name" value="Protein tyrosine phosphatase superfamily"/>
    <property type="match status" value="1"/>
</dbReference>
<protein>
    <submittedName>
        <fullName evidence="4">Tyrosine protein phosphatase</fullName>
    </submittedName>
</protein>
<dbReference type="PROSITE" id="PS50056">
    <property type="entry name" value="TYR_PHOSPHATASE_2"/>
    <property type="match status" value="1"/>
</dbReference>
<proteinExistence type="predicted"/>
<dbReference type="PANTHER" id="PTHR19134:SF527">
    <property type="entry name" value="TYROSINE-PROTEIN PHOSPHATASE NON-RECEPTOR TYPE 7"/>
    <property type="match status" value="1"/>
</dbReference>
<accession>A0A2D3T608</accession>
<dbReference type="InterPro" id="IPR050348">
    <property type="entry name" value="Protein-Tyr_Phosphatase"/>
</dbReference>
<name>A0A2D3T608_9ENTR</name>
<dbReference type="Proteomes" id="UP000230008">
    <property type="component" value="Chromosome"/>
</dbReference>
<feature type="compositionally biased region" description="Polar residues" evidence="1">
    <location>
        <begin position="1"/>
        <end position="25"/>
    </location>
</feature>
<dbReference type="InterPro" id="IPR000387">
    <property type="entry name" value="Tyr_Pase_dom"/>
</dbReference>
<dbReference type="SMART" id="SM00194">
    <property type="entry name" value="PTPc"/>
    <property type="match status" value="1"/>
</dbReference>
<dbReference type="InterPro" id="IPR016130">
    <property type="entry name" value="Tyr_Pase_AS"/>
</dbReference>
<dbReference type="InterPro" id="IPR003595">
    <property type="entry name" value="Tyr_Pase_cat"/>
</dbReference>
<dbReference type="AlphaFoldDB" id="A0A2D3T608"/>